<evidence type="ECO:0000256" key="4">
    <source>
        <dbReference type="ARBA" id="ARBA00022776"/>
    </source>
</evidence>
<feature type="coiled-coil region" evidence="7">
    <location>
        <begin position="41"/>
        <end position="283"/>
    </location>
</feature>
<comment type="similarity">
    <text evidence="2">Belongs to the MAD1 family.</text>
</comment>
<dbReference type="Pfam" id="PF05557">
    <property type="entry name" value="MAD"/>
    <property type="match status" value="1"/>
</dbReference>
<dbReference type="GO" id="GO:0072686">
    <property type="term" value="C:mitotic spindle"/>
    <property type="evidence" value="ECO:0007669"/>
    <property type="project" value="TreeGrafter"/>
</dbReference>
<evidence type="ECO:0000256" key="2">
    <source>
        <dbReference type="ARBA" id="ARBA00008029"/>
    </source>
</evidence>
<keyword evidence="4" id="KW-0498">Mitosis</keyword>
<dbReference type="GO" id="GO:0051301">
    <property type="term" value="P:cell division"/>
    <property type="evidence" value="ECO:0007669"/>
    <property type="project" value="UniProtKB-KW"/>
</dbReference>
<reference evidence="8" key="1">
    <citation type="submission" date="2024-06" db="EMBL/GenBank/DDBJ databases">
        <authorList>
            <person name="Liu X."/>
            <person name="Lenzi L."/>
            <person name="Haldenby T S."/>
            <person name="Uol C."/>
        </authorList>
    </citation>
    <scope>NUCLEOTIDE SEQUENCE</scope>
</reference>
<name>A0AAV2SY92_CALDB</name>
<dbReference type="PANTHER" id="PTHR23168:SF0">
    <property type="entry name" value="MITOTIC SPINDLE ASSEMBLY CHECKPOINT PROTEIN MAD1"/>
    <property type="match status" value="1"/>
</dbReference>
<feature type="coiled-coil region" evidence="7">
    <location>
        <begin position="380"/>
        <end position="421"/>
    </location>
</feature>
<comment type="caution">
    <text evidence="8">The sequence shown here is derived from an EMBL/GenBank/DDBJ whole genome shotgun (WGS) entry which is preliminary data.</text>
</comment>
<evidence type="ECO:0000256" key="5">
    <source>
        <dbReference type="ARBA" id="ARBA00023242"/>
    </source>
</evidence>
<sequence>MLQRTRGSLVVINPNEVLSNSKLAVVSAQKRSAEWALSSLHSDHEQEIKQLKLEKDELQMTKAGLVEDLNVLKVRADLLEQEKKAANLKLNEVEQTAVDRVDKVVKACNSLEESLNSEVEQLRNQEMENAQKILELERAKSERDARVSELEARLQARVERLKELETFFAEKKAELDDVVNMKRTISELKDENIKLTDRLQLQENRTILPAKFDMSGKGAAHVVKLEMELDRLRVAYKTLSKERAGWLITKEENNDLRNEVERLKQWRQRALIAENALSENKNELPTTSPLIPGLHMSDFSPARTAQLQRENELLLAEQGELSGRVNELQTTVEELTSQVQCLTEQNNKLTKQLSSSNAVCDYQKADLSSTIIRRTPVTELESERQVLVDLRHRITELEEHLRSSEEERQILSERLESLNMKGEFDPKTTKVLTLKGNPAAQVGENLFNEVTYLRRENATLRQRIKVLEDCVVRLREKKSESDSLIGDESTVGSVTMVVNDRLKDNPDPLTELASVREQLRVERLRGDRMMEMFDKASSKFRHTCRELFGYRISMESAEDVKVLSMLDQDPAGCLLFKRTDGKYVLKETDYVRALPDNVRSLLDQSLPGFFATLTLHQLNQMTMLA</sequence>
<evidence type="ECO:0000256" key="1">
    <source>
        <dbReference type="ARBA" id="ARBA00004123"/>
    </source>
</evidence>
<accession>A0AAV2SY92</accession>
<dbReference type="InterPro" id="IPR008672">
    <property type="entry name" value="Mad1"/>
</dbReference>
<evidence type="ECO:0008006" key="10">
    <source>
        <dbReference type="Google" id="ProtNLM"/>
    </source>
</evidence>
<evidence type="ECO:0000256" key="7">
    <source>
        <dbReference type="SAM" id="Coils"/>
    </source>
</evidence>
<keyword evidence="6" id="KW-0131">Cell cycle</keyword>
<dbReference type="GO" id="GO:0051315">
    <property type="term" value="P:attachment of mitotic spindle microtubules to kinetochore"/>
    <property type="evidence" value="ECO:0007669"/>
    <property type="project" value="TreeGrafter"/>
</dbReference>
<dbReference type="SUPFAM" id="SSF75704">
    <property type="entry name" value="Mitotic arrest deficient-like 1, Mad1"/>
    <property type="match status" value="1"/>
</dbReference>
<dbReference type="Proteomes" id="UP001497525">
    <property type="component" value="Unassembled WGS sequence"/>
</dbReference>
<protein>
    <recommendedName>
        <fullName evidence="10">Mitotic spindle assembly checkpoint protein MAD1</fullName>
    </recommendedName>
</protein>
<keyword evidence="7" id="KW-0175">Coiled coil</keyword>
<evidence type="ECO:0000313" key="8">
    <source>
        <dbReference type="EMBL" id="CAL5129920.1"/>
    </source>
</evidence>
<keyword evidence="3" id="KW-0132">Cell division</keyword>
<comment type="subcellular location">
    <subcellularLocation>
        <location evidence="1">Nucleus</location>
    </subcellularLocation>
</comment>
<proteinExistence type="inferred from homology"/>
<dbReference type="GO" id="GO:0000776">
    <property type="term" value="C:kinetochore"/>
    <property type="evidence" value="ECO:0007669"/>
    <property type="project" value="TreeGrafter"/>
</dbReference>
<dbReference type="EMBL" id="CAXLJL010000056">
    <property type="protein sequence ID" value="CAL5129920.1"/>
    <property type="molecule type" value="Genomic_DNA"/>
</dbReference>
<dbReference type="Gene3D" id="3.30.457.60">
    <property type="match status" value="1"/>
</dbReference>
<organism evidence="8 9">
    <name type="scientific">Calicophoron daubneyi</name>
    <name type="common">Rumen fluke</name>
    <name type="synonym">Paramphistomum daubneyi</name>
    <dbReference type="NCBI Taxonomy" id="300641"/>
    <lineage>
        <taxon>Eukaryota</taxon>
        <taxon>Metazoa</taxon>
        <taxon>Spiralia</taxon>
        <taxon>Lophotrochozoa</taxon>
        <taxon>Platyhelminthes</taxon>
        <taxon>Trematoda</taxon>
        <taxon>Digenea</taxon>
        <taxon>Plagiorchiida</taxon>
        <taxon>Pronocephalata</taxon>
        <taxon>Paramphistomoidea</taxon>
        <taxon>Paramphistomidae</taxon>
        <taxon>Calicophoron</taxon>
    </lineage>
</organism>
<evidence type="ECO:0000313" key="9">
    <source>
        <dbReference type="Proteomes" id="UP001497525"/>
    </source>
</evidence>
<keyword evidence="5" id="KW-0539">Nucleus</keyword>
<dbReference type="GO" id="GO:0007094">
    <property type="term" value="P:mitotic spindle assembly checkpoint signaling"/>
    <property type="evidence" value="ECO:0007669"/>
    <property type="project" value="InterPro"/>
</dbReference>
<evidence type="ECO:0000256" key="6">
    <source>
        <dbReference type="ARBA" id="ARBA00023306"/>
    </source>
</evidence>
<evidence type="ECO:0000256" key="3">
    <source>
        <dbReference type="ARBA" id="ARBA00022618"/>
    </source>
</evidence>
<dbReference type="PANTHER" id="PTHR23168">
    <property type="entry name" value="MITOTIC SPINDLE ASSEMBLY CHECKPOINT PROTEIN MAD1 MITOTIC ARREST DEFICIENT-LIKE PROTEIN 1"/>
    <property type="match status" value="1"/>
</dbReference>
<dbReference type="GO" id="GO:0005635">
    <property type="term" value="C:nuclear envelope"/>
    <property type="evidence" value="ECO:0007669"/>
    <property type="project" value="TreeGrafter"/>
</dbReference>
<gene>
    <name evidence="8" type="ORF">CDAUBV1_LOCUS1377</name>
</gene>
<feature type="coiled-coil region" evidence="7">
    <location>
        <begin position="325"/>
        <end position="352"/>
    </location>
</feature>
<dbReference type="AlphaFoldDB" id="A0AAV2SY92"/>
<dbReference type="Gene3D" id="6.10.250.90">
    <property type="match status" value="1"/>
</dbReference>